<dbReference type="InterPro" id="IPR011010">
    <property type="entry name" value="DNA_brk_join_enz"/>
</dbReference>
<comment type="caution">
    <text evidence="2">The sequence shown here is derived from an EMBL/GenBank/DDBJ whole genome shotgun (WGS) entry which is preliminary data.</text>
</comment>
<name>A0A2G1MLH2_9RHOB</name>
<dbReference type="Proteomes" id="UP000221860">
    <property type="component" value="Unassembled WGS sequence"/>
</dbReference>
<keyword evidence="3" id="KW-1185">Reference proteome</keyword>
<dbReference type="GO" id="GO:0003677">
    <property type="term" value="F:DNA binding"/>
    <property type="evidence" value="ECO:0007669"/>
    <property type="project" value="InterPro"/>
</dbReference>
<evidence type="ECO:0000313" key="2">
    <source>
        <dbReference type="EMBL" id="PHP29603.1"/>
    </source>
</evidence>
<keyword evidence="1" id="KW-0233">DNA recombination</keyword>
<dbReference type="OrthoDB" id="7829643at2"/>
<evidence type="ECO:0000313" key="3">
    <source>
        <dbReference type="Proteomes" id="UP000221860"/>
    </source>
</evidence>
<dbReference type="AlphaFoldDB" id="A0A2G1MLH2"/>
<dbReference type="RefSeq" id="WP_099273094.1">
    <property type="nucleotide sequence ID" value="NZ_KZ304951.1"/>
</dbReference>
<organism evidence="2 3">
    <name type="scientific">Limimaricola cinnabarinus</name>
    <dbReference type="NCBI Taxonomy" id="1125964"/>
    <lineage>
        <taxon>Bacteria</taxon>
        <taxon>Pseudomonadati</taxon>
        <taxon>Pseudomonadota</taxon>
        <taxon>Alphaproteobacteria</taxon>
        <taxon>Rhodobacterales</taxon>
        <taxon>Paracoccaceae</taxon>
        <taxon>Limimaricola</taxon>
    </lineage>
</organism>
<dbReference type="InterPro" id="IPR013762">
    <property type="entry name" value="Integrase-like_cat_sf"/>
</dbReference>
<reference evidence="2 3" key="1">
    <citation type="submission" date="2017-08" db="EMBL/GenBank/DDBJ databases">
        <title>Draft Genome Sequence of Loktanella cinnabarina Strain XM1, Isolated from Coastal Surface Water.</title>
        <authorList>
            <person name="Ma R."/>
            <person name="Wang J."/>
            <person name="Wang Q."/>
            <person name="Ma Z."/>
            <person name="Li J."/>
            <person name="Chen L."/>
        </authorList>
    </citation>
    <scope>NUCLEOTIDE SEQUENCE [LARGE SCALE GENOMIC DNA]</scope>
    <source>
        <strain evidence="2 3">XM1</strain>
    </source>
</reference>
<dbReference type="SUPFAM" id="SSF56349">
    <property type="entry name" value="DNA breaking-rejoining enzymes"/>
    <property type="match status" value="1"/>
</dbReference>
<accession>A0A2G1MLH2</accession>
<dbReference type="Gene3D" id="1.10.443.10">
    <property type="entry name" value="Intergrase catalytic core"/>
    <property type="match status" value="1"/>
</dbReference>
<proteinExistence type="predicted"/>
<evidence type="ECO:0008006" key="4">
    <source>
        <dbReference type="Google" id="ProtNLM"/>
    </source>
</evidence>
<gene>
    <name evidence="2" type="ORF">CJ301_00365</name>
</gene>
<evidence type="ECO:0000256" key="1">
    <source>
        <dbReference type="ARBA" id="ARBA00023172"/>
    </source>
</evidence>
<sequence>MNKMSDLLVFLRMAHPGHAIPQSHDLARLLEGRLGTAPRTAHAEFAYAQKRAAEIWGAERTAHFAPVLRDSRVTAKSARRTDWEKAERACSALPESWRAYMADRIATPKARQSVPKGPVWSAAHARNVCVALARWHTYCAAEGLPLRATGESLNRYATTIASTTTTRTAADYIDRILTGLKVVEPGFRSRACEHVVCAWSERAQNTGPSTKTGAQLVGARAIYDLGFRLMEDARQCPLRGVHAARHFRNGVLLSLGIALPQRARAVSTLEFDRTLKFVSATSFQVRIPARFLKLLEARKSGSPFERLIESEMLTEALREYRQSYRPIFDDGDHLFPSTIARGVGISEGQVGRLAGDLTERAFGVRVSLHRLRDNAATTASEVLSAGGRASAVLLDHRDERTTRRHYDHSTGLAAADSFRQVLEARSRLSAELDLE</sequence>
<dbReference type="EMBL" id="NQWH01000001">
    <property type="protein sequence ID" value="PHP29603.1"/>
    <property type="molecule type" value="Genomic_DNA"/>
</dbReference>
<dbReference type="GO" id="GO:0006310">
    <property type="term" value="P:DNA recombination"/>
    <property type="evidence" value="ECO:0007669"/>
    <property type="project" value="UniProtKB-KW"/>
</dbReference>
<dbReference type="GO" id="GO:0015074">
    <property type="term" value="P:DNA integration"/>
    <property type="evidence" value="ECO:0007669"/>
    <property type="project" value="InterPro"/>
</dbReference>
<protein>
    <recommendedName>
        <fullName evidence="4">Tyr recombinase domain-containing protein</fullName>
    </recommendedName>
</protein>